<comment type="caution">
    <text evidence="3">The sequence shown here is derived from an EMBL/GenBank/DDBJ whole genome shotgun (WGS) entry which is preliminary data.</text>
</comment>
<accession>A0A4R0XAD7</accession>
<reference evidence="3 4" key="1">
    <citation type="submission" date="2017-02" db="EMBL/GenBank/DDBJ databases">
        <title>Paraburkholderia sophoroidis sp. nov. and Paraburkholderia steynii sp. nov. rhizobial symbionts of the fynbos legume Hypocalyptus sophoroides.</title>
        <authorList>
            <person name="Steenkamp E.T."/>
            <person name="Beukes C.W."/>
            <person name="Van Zyl E."/>
            <person name="Avontuur J."/>
            <person name="Chan W.Y."/>
            <person name="Hassen A."/>
            <person name="Palmer M."/>
            <person name="Mthombeni L."/>
            <person name="Phalane F."/>
            <person name="Sereme K."/>
            <person name="Venter S.N."/>
        </authorList>
    </citation>
    <scope>NUCLEOTIDE SEQUENCE [LARGE SCALE GENOMIC DNA]</scope>
    <source>
        <strain evidence="3 4">HC1.1ba</strain>
    </source>
</reference>
<proteinExistence type="predicted"/>
<feature type="compositionally biased region" description="Low complexity" evidence="1">
    <location>
        <begin position="62"/>
        <end position="87"/>
    </location>
</feature>
<dbReference type="EMBL" id="MWML01000159">
    <property type="protein sequence ID" value="TCG05575.1"/>
    <property type="molecule type" value="Genomic_DNA"/>
</dbReference>
<evidence type="ECO:0000256" key="1">
    <source>
        <dbReference type="SAM" id="MobiDB-lite"/>
    </source>
</evidence>
<feature type="compositionally biased region" description="Pro residues" evidence="1">
    <location>
        <begin position="49"/>
        <end position="61"/>
    </location>
</feature>
<gene>
    <name evidence="3" type="ORF">BZM27_32800</name>
</gene>
<feature type="signal peptide" evidence="2">
    <location>
        <begin position="1"/>
        <end position="31"/>
    </location>
</feature>
<sequence>MTHGAVACNRNLTAAFRAAALHIGASAPALAGNGAIGDGPGRIEHASPIKPPATPPIPPPASQRRSATAGARAAGASSATAGPAAANARRICSGLNGGARKRTPVAS</sequence>
<evidence type="ECO:0000256" key="2">
    <source>
        <dbReference type="SAM" id="SignalP"/>
    </source>
</evidence>
<dbReference type="AlphaFoldDB" id="A0A4R0XAD7"/>
<keyword evidence="2" id="KW-0732">Signal</keyword>
<evidence type="ECO:0000313" key="3">
    <source>
        <dbReference type="EMBL" id="TCG05575.1"/>
    </source>
</evidence>
<keyword evidence="4" id="KW-1185">Reference proteome</keyword>
<protein>
    <submittedName>
        <fullName evidence="3">Uncharacterized protein</fullName>
    </submittedName>
</protein>
<dbReference type="Proteomes" id="UP000294200">
    <property type="component" value="Unassembled WGS sequence"/>
</dbReference>
<organism evidence="3 4">
    <name type="scientific">Paraburkholderia steynii</name>
    <dbReference type="NCBI Taxonomy" id="1245441"/>
    <lineage>
        <taxon>Bacteria</taxon>
        <taxon>Pseudomonadati</taxon>
        <taxon>Pseudomonadota</taxon>
        <taxon>Betaproteobacteria</taxon>
        <taxon>Burkholderiales</taxon>
        <taxon>Burkholderiaceae</taxon>
        <taxon>Paraburkholderia</taxon>
    </lineage>
</organism>
<name>A0A4R0XAD7_9BURK</name>
<evidence type="ECO:0000313" key="4">
    <source>
        <dbReference type="Proteomes" id="UP000294200"/>
    </source>
</evidence>
<feature type="chain" id="PRO_5020760554" evidence="2">
    <location>
        <begin position="32"/>
        <end position="107"/>
    </location>
</feature>
<feature type="region of interest" description="Disordered" evidence="1">
    <location>
        <begin position="30"/>
        <end position="87"/>
    </location>
</feature>